<evidence type="ECO:0000313" key="3">
    <source>
        <dbReference type="RefSeq" id="XP_014499584.1"/>
    </source>
</evidence>
<dbReference type="GeneID" id="106760692"/>
<feature type="compositionally biased region" description="Polar residues" evidence="1">
    <location>
        <begin position="1"/>
        <end position="10"/>
    </location>
</feature>
<organism evidence="2 3">
    <name type="scientific">Vigna radiata var. radiata</name>
    <name type="common">Mung bean</name>
    <name type="synonym">Phaseolus aureus</name>
    <dbReference type="NCBI Taxonomy" id="3916"/>
    <lineage>
        <taxon>Eukaryota</taxon>
        <taxon>Viridiplantae</taxon>
        <taxon>Streptophyta</taxon>
        <taxon>Embryophyta</taxon>
        <taxon>Tracheophyta</taxon>
        <taxon>Spermatophyta</taxon>
        <taxon>Magnoliopsida</taxon>
        <taxon>eudicotyledons</taxon>
        <taxon>Gunneridae</taxon>
        <taxon>Pentapetalae</taxon>
        <taxon>rosids</taxon>
        <taxon>fabids</taxon>
        <taxon>Fabales</taxon>
        <taxon>Fabaceae</taxon>
        <taxon>Papilionoideae</taxon>
        <taxon>50 kb inversion clade</taxon>
        <taxon>NPAAA clade</taxon>
        <taxon>indigoferoid/millettioid clade</taxon>
        <taxon>Phaseoleae</taxon>
        <taxon>Vigna</taxon>
    </lineage>
</organism>
<proteinExistence type="predicted"/>
<dbReference type="KEGG" id="vra:106760692"/>
<dbReference type="AlphaFoldDB" id="A0A1S3U0Q1"/>
<dbReference type="Proteomes" id="UP000087766">
    <property type="component" value="Chromosome 5"/>
</dbReference>
<accession>A0A1S3U0Q1</accession>
<keyword evidence="2" id="KW-1185">Reference proteome</keyword>
<dbReference type="RefSeq" id="XP_014499584.1">
    <property type="nucleotide sequence ID" value="XM_014644098.1"/>
</dbReference>
<name>A0A1S3U0Q1_VIGRR</name>
<feature type="region of interest" description="Disordered" evidence="1">
    <location>
        <begin position="79"/>
        <end position="136"/>
    </location>
</feature>
<reference evidence="3" key="2">
    <citation type="submission" date="2025-08" db="UniProtKB">
        <authorList>
            <consortium name="RefSeq"/>
        </authorList>
    </citation>
    <scope>IDENTIFICATION</scope>
    <source>
        <tissue evidence="3">Leaf</tissue>
    </source>
</reference>
<evidence type="ECO:0000256" key="1">
    <source>
        <dbReference type="SAM" id="MobiDB-lite"/>
    </source>
</evidence>
<gene>
    <name evidence="3" type="primary">LOC106760692</name>
</gene>
<protein>
    <submittedName>
        <fullName evidence="3">High mobility group B protein 1-like</fullName>
    </submittedName>
</protein>
<sequence>MPAQQDQPQQPHEHRQPAQLDQPTQQDPFQMFDMRLTLIDANLEAVNRIGLAQAEMMRQVFVVSHLNFMTPAEYATKVAWPEDQTHSSGGGGTSSGTQAMEEDETDKEEDAAENEVEDDDEEDDDNEDEDSDGSVS</sequence>
<reference evidence="2" key="1">
    <citation type="journal article" date="2014" name="Nat. Commun.">
        <title>Genome sequence of mungbean and insights into evolution within Vigna species.</title>
        <authorList>
            <person name="Kang Y.J."/>
            <person name="Kim S.K."/>
            <person name="Kim M.Y."/>
            <person name="Lestari P."/>
            <person name="Kim K.H."/>
            <person name="Ha B.K."/>
            <person name="Jun T.H."/>
            <person name="Hwang W.J."/>
            <person name="Lee T."/>
            <person name="Lee J."/>
            <person name="Shim S."/>
            <person name="Yoon M.Y."/>
            <person name="Jang Y.E."/>
            <person name="Han K.S."/>
            <person name="Taeprayoon P."/>
            <person name="Yoon N."/>
            <person name="Somta P."/>
            <person name="Tanya P."/>
            <person name="Kim K.S."/>
            <person name="Gwag J.G."/>
            <person name="Moon J.K."/>
            <person name="Lee Y.H."/>
            <person name="Park B.S."/>
            <person name="Bombarely A."/>
            <person name="Doyle J.J."/>
            <person name="Jackson S.A."/>
            <person name="Schafleitner R."/>
            <person name="Srinives P."/>
            <person name="Varshney R.K."/>
            <person name="Lee S.H."/>
        </authorList>
    </citation>
    <scope>NUCLEOTIDE SEQUENCE [LARGE SCALE GENOMIC DNA]</scope>
    <source>
        <strain evidence="2">cv. VC1973A</strain>
    </source>
</reference>
<feature type="compositionally biased region" description="Acidic residues" evidence="1">
    <location>
        <begin position="100"/>
        <end position="136"/>
    </location>
</feature>
<evidence type="ECO:0000313" key="2">
    <source>
        <dbReference type="Proteomes" id="UP000087766"/>
    </source>
</evidence>
<feature type="region of interest" description="Disordered" evidence="1">
    <location>
        <begin position="1"/>
        <end position="23"/>
    </location>
</feature>